<dbReference type="PANTHER" id="PTHR23302">
    <property type="entry name" value="TRANSMEMBRANE CHANNEL-RELATED"/>
    <property type="match status" value="1"/>
</dbReference>
<protein>
    <recommendedName>
        <fullName evidence="4">Transmembrane protein</fullName>
    </recommendedName>
</protein>
<feature type="transmembrane region" description="Helical" evidence="1">
    <location>
        <begin position="413"/>
        <end position="432"/>
    </location>
</feature>
<feature type="transmembrane region" description="Helical" evidence="1">
    <location>
        <begin position="751"/>
        <end position="776"/>
    </location>
</feature>
<dbReference type="PANTHER" id="PTHR23302:SF24">
    <property type="entry name" value="TMC DOMAIN-CONTAINING PROTEIN"/>
    <property type="match status" value="1"/>
</dbReference>
<gene>
    <name evidence="2" type="ORF">GN244_ATG06325</name>
</gene>
<keyword evidence="1" id="KW-1133">Transmembrane helix</keyword>
<feature type="transmembrane region" description="Helical" evidence="1">
    <location>
        <begin position="373"/>
        <end position="392"/>
    </location>
</feature>
<organism evidence="2 3">
    <name type="scientific">Phytophthora infestans</name>
    <name type="common">Potato late blight agent</name>
    <name type="synonym">Botrytis infestans</name>
    <dbReference type="NCBI Taxonomy" id="4787"/>
    <lineage>
        <taxon>Eukaryota</taxon>
        <taxon>Sar</taxon>
        <taxon>Stramenopiles</taxon>
        <taxon>Oomycota</taxon>
        <taxon>Peronosporomycetes</taxon>
        <taxon>Peronosporales</taxon>
        <taxon>Peronosporaceae</taxon>
        <taxon>Phytophthora</taxon>
    </lineage>
</organism>
<reference evidence="2" key="1">
    <citation type="submission" date="2020-04" db="EMBL/GenBank/DDBJ databases">
        <title>Hybrid Assembly of Korean Phytophthora infestans isolates.</title>
        <authorList>
            <person name="Prokchorchik M."/>
            <person name="Lee Y."/>
            <person name="Seo J."/>
            <person name="Cho J.-H."/>
            <person name="Park Y.-E."/>
            <person name="Jang D.-C."/>
            <person name="Im J.-S."/>
            <person name="Choi J.-G."/>
            <person name="Park H.-J."/>
            <person name="Lee G.-B."/>
            <person name="Lee Y.-G."/>
            <person name="Hong S.-Y."/>
            <person name="Cho K."/>
            <person name="Sohn K.H."/>
        </authorList>
    </citation>
    <scope>NUCLEOTIDE SEQUENCE</scope>
    <source>
        <strain evidence="2">KR_1_A1</strain>
    </source>
</reference>
<dbReference type="Proteomes" id="UP000602510">
    <property type="component" value="Unassembled WGS sequence"/>
</dbReference>
<name>A0A833T0M4_PHYIN</name>
<evidence type="ECO:0000313" key="3">
    <source>
        <dbReference type="Proteomes" id="UP000602510"/>
    </source>
</evidence>
<feature type="transmembrane region" description="Helical" evidence="1">
    <location>
        <begin position="637"/>
        <end position="656"/>
    </location>
</feature>
<feature type="transmembrane region" description="Helical" evidence="1">
    <location>
        <begin position="332"/>
        <end position="353"/>
    </location>
</feature>
<proteinExistence type="predicted"/>
<feature type="transmembrane region" description="Helical" evidence="1">
    <location>
        <begin position="483"/>
        <end position="501"/>
    </location>
</feature>
<dbReference type="GO" id="GO:0005886">
    <property type="term" value="C:plasma membrane"/>
    <property type="evidence" value="ECO:0007669"/>
    <property type="project" value="InterPro"/>
</dbReference>
<evidence type="ECO:0000313" key="2">
    <source>
        <dbReference type="EMBL" id="KAF4041468.1"/>
    </source>
</evidence>
<evidence type="ECO:0008006" key="4">
    <source>
        <dbReference type="Google" id="ProtNLM"/>
    </source>
</evidence>
<dbReference type="InterPro" id="IPR038900">
    <property type="entry name" value="TMC"/>
</dbReference>
<feature type="transmembrane region" description="Helical" evidence="1">
    <location>
        <begin position="235"/>
        <end position="254"/>
    </location>
</feature>
<keyword evidence="1" id="KW-0812">Transmembrane</keyword>
<dbReference type="GO" id="GO:0008381">
    <property type="term" value="F:mechanosensitive monoatomic ion channel activity"/>
    <property type="evidence" value="ECO:0007669"/>
    <property type="project" value="TreeGrafter"/>
</dbReference>
<sequence>MRNSLGLEAIEASVDKQVTALFDGIDRRVASYESDEEDDSETTTEGFLIHQPQYRQILVGKKLKLLEKQLQHRDRMLQKLEAAQTQAQTKIVQNEFFKKTGKRRKRPFCAFEGLQLALRRKEMLEADLAGGKDRVAVKGFRLKWKKFRLFFRGKMYPFTADIRQIEAQFGSSVALYFRFCGWIIMTFMVMSIPCFVFLVLHILYLTHQPSSTDWLAFSGVFPTFLQLPGYFPDEAFVYTIVLLWMEILLLLFTLRKWVAEDRMSKAVQAVENASEKPKYSRILLNAWDFSLTTQDQASDLKKSIAEQVQLAMEEEKQAETIKSRTKKQQYILYARRFIAFVFYVAIQAASWYLIILLTTQSSEIQLQIADKPVVTVINAILPKLISLLTAIEKWDDVGFAIKAMVTRLYLAKILNMLIQMFSFALLLDPFLLTSTQNILNVIAFDGSTVRNNVMLGFKSDVYSCRAEQALAGLLTLVVTDFSVSKVMAISAPCVGVVAKLFKRIWRRRREKLRRSKPKTGSKVLPDSDGISEVAEEESLVHNDTDILQISTKETSTSQEISPISESLVTKAEFLVPLKMVALLYSCTIALVAIPLAPTTALLALVLHIANFKFDRFILMHLQKKPANPWGAKDADSFFIKFYFCTVLIFLSFTCPIRDFQSNVTSKIPATLHYACQTATTPLKRTVQSTQLAHRSYFLNGPACSAGYPLCVCKHACGPFVAVATGYTPLWSSITSSGVASTLYSLVLGNNFVPWALLFMFLLAIFFLRNSLTVYIVRTCTSNFSLLANCTFPQMATLQREQNVALTFSSLRRKIKQLENRLRLQKMGGTQLNEADRNEKP</sequence>
<dbReference type="EMBL" id="WSZM01000124">
    <property type="protein sequence ID" value="KAF4041468.1"/>
    <property type="molecule type" value="Genomic_DNA"/>
</dbReference>
<evidence type="ECO:0000256" key="1">
    <source>
        <dbReference type="SAM" id="Phobius"/>
    </source>
</evidence>
<keyword evidence="1" id="KW-0472">Membrane</keyword>
<accession>A0A833T0M4</accession>
<feature type="transmembrane region" description="Helical" evidence="1">
    <location>
        <begin position="179"/>
        <end position="204"/>
    </location>
</feature>
<comment type="caution">
    <text evidence="2">The sequence shown here is derived from an EMBL/GenBank/DDBJ whole genome shotgun (WGS) entry which is preliminary data.</text>
</comment>
<dbReference type="AlphaFoldDB" id="A0A833T0M4"/>
<feature type="transmembrane region" description="Helical" evidence="1">
    <location>
        <begin position="580"/>
        <end position="609"/>
    </location>
</feature>
<keyword evidence="3" id="KW-1185">Reference proteome</keyword>